<evidence type="ECO:0000313" key="2">
    <source>
        <dbReference type="Proteomes" id="UP001497644"/>
    </source>
</evidence>
<reference evidence="1" key="1">
    <citation type="submission" date="2024-04" db="EMBL/GenBank/DDBJ databases">
        <authorList>
            <consortium name="Molecular Ecology Group"/>
        </authorList>
    </citation>
    <scope>NUCLEOTIDE SEQUENCE</scope>
</reference>
<name>A0AAV2NHQ3_9HYME</name>
<organism evidence="1 2">
    <name type="scientific">Lasius platythorax</name>
    <dbReference type="NCBI Taxonomy" id="488582"/>
    <lineage>
        <taxon>Eukaryota</taxon>
        <taxon>Metazoa</taxon>
        <taxon>Ecdysozoa</taxon>
        <taxon>Arthropoda</taxon>
        <taxon>Hexapoda</taxon>
        <taxon>Insecta</taxon>
        <taxon>Pterygota</taxon>
        <taxon>Neoptera</taxon>
        <taxon>Endopterygota</taxon>
        <taxon>Hymenoptera</taxon>
        <taxon>Apocrita</taxon>
        <taxon>Aculeata</taxon>
        <taxon>Formicoidea</taxon>
        <taxon>Formicidae</taxon>
        <taxon>Formicinae</taxon>
        <taxon>Lasius</taxon>
        <taxon>Lasius</taxon>
    </lineage>
</organism>
<dbReference type="AlphaFoldDB" id="A0AAV2NHQ3"/>
<sequence>MANSSYSSSINSFNEPFTKEQEMTLYNSINMNLEAIRKATHDINVQFKGVQKEMRVTNALINAIETKSPTLNAD</sequence>
<evidence type="ECO:0000313" key="1">
    <source>
        <dbReference type="EMBL" id="CAL1679354.1"/>
    </source>
</evidence>
<gene>
    <name evidence="1" type="ORF">LPLAT_LOCUS5050</name>
</gene>
<accession>A0AAV2NHQ3</accession>
<proteinExistence type="predicted"/>
<protein>
    <submittedName>
        <fullName evidence="1">Uncharacterized protein</fullName>
    </submittedName>
</protein>
<dbReference type="Proteomes" id="UP001497644">
    <property type="component" value="Chromosome 15"/>
</dbReference>
<keyword evidence="2" id="KW-1185">Reference proteome</keyword>
<dbReference type="EMBL" id="OZ034838">
    <property type="protein sequence ID" value="CAL1679354.1"/>
    <property type="molecule type" value="Genomic_DNA"/>
</dbReference>